<keyword evidence="1" id="KW-0808">Transferase</keyword>
<dbReference type="Gene3D" id="3.40.630.30">
    <property type="match status" value="1"/>
</dbReference>
<dbReference type="PROSITE" id="PS51186">
    <property type="entry name" value="GNAT"/>
    <property type="match status" value="1"/>
</dbReference>
<proteinExistence type="predicted"/>
<dbReference type="EMBL" id="JBFBVU010000012">
    <property type="protein sequence ID" value="MEV8467337.1"/>
    <property type="molecule type" value="Genomic_DNA"/>
</dbReference>
<dbReference type="InterPro" id="IPR016181">
    <property type="entry name" value="Acyl_CoA_acyltransferase"/>
</dbReference>
<keyword evidence="5" id="KW-1185">Reference proteome</keyword>
<evidence type="ECO:0000256" key="1">
    <source>
        <dbReference type="ARBA" id="ARBA00022679"/>
    </source>
</evidence>
<organism evidence="4 5">
    <name type="scientific">Meridianimarinicoccus marinus</name>
    <dbReference type="NCBI Taxonomy" id="3231483"/>
    <lineage>
        <taxon>Bacteria</taxon>
        <taxon>Pseudomonadati</taxon>
        <taxon>Pseudomonadota</taxon>
        <taxon>Alphaproteobacteria</taxon>
        <taxon>Rhodobacterales</taxon>
        <taxon>Paracoccaceae</taxon>
        <taxon>Meridianimarinicoccus</taxon>
    </lineage>
</organism>
<feature type="domain" description="N-acetyltransferase" evidence="3">
    <location>
        <begin position="107"/>
        <end position="242"/>
    </location>
</feature>
<name>A0ABV3L6Y9_9RHOB</name>
<evidence type="ECO:0000259" key="3">
    <source>
        <dbReference type="PROSITE" id="PS51186"/>
    </source>
</evidence>
<gene>
    <name evidence="4" type="ORF">AB0T83_11150</name>
</gene>
<accession>A0ABV3L6Y9</accession>
<dbReference type="Pfam" id="PF00583">
    <property type="entry name" value="Acetyltransf_1"/>
    <property type="match status" value="1"/>
</dbReference>
<keyword evidence="2" id="KW-0012">Acyltransferase</keyword>
<dbReference type="Proteomes" id="UP001553161">
    <property type="component" value="Unassembled WGS sequence"/>
</dbReference>
<protein>
    <submittedName>
        <fullName evidence="4">GNAT family N-acetyltransferase</fullName>
    </submittedName>
</protein>
<evidence type="ECO:0000256" key="2">
    <source>
        <dbReference type="ARBA" id="ARBA00023315"/>
    </source>
</evidence>
<dbReference type="RefSeq" id="WP_366193121.1">
    <property type="nucleotide sequence ID" value="NZ_JBFBVU010000012.1"/>
</dbReference>
<dbReference type="CDD" id="cd04301">
    <property type="entry name" value="NAT_SF"/>
    <property type="match status" value="1"/>
</dbReference>
<dbReference type="InterPro" id="IPR000182">
    <property type="entry name" value="GNAT_dom"/>
</dbReference>
<comment type="caution">
    <text evidence="4">The sequence shown here is derived from an EMBL/GenBank/DDBJ whole genome shotgun (WGS) entry which is preliminary data.</text>
</comment>
<evidence type="ECO:0000313" key="4">
    <source>
        <dbReference type="EMBL" id="MEV8467337.1"/>
    </source>
</evidence>
<reference evidence="4 5" key="1">
    <citation type="submission" date="2024-07" db="EMBL/GenBank/DDBJ databases">
        <authorList>
            <person name="Kang M."/>
        </authorList>
    </citation>
    <scope>NUCLEOTIDE SEQUENCE [LARGE SCALE GENOMIC DNA]</scope>
    <source>
        <strain evidence="4 5">DFM31</strain>
    </source>
</reference>
<dbReference type="PANTHER" id="PTHR43072:SF23">
    <property type="entry name" value="UPF0039 PROTEIN C11D3.02C"/>
    <property type="match status" value="1"/>
</dbReference>
<sequence>MNLSTDDLVEVLEATWPAAAQRRDGPFLLKLSPGGGKRVTAARLLGEAFQPADLDRAEAAMRDAGQPPLFQLAPGQAALDTALAAHGYAVVDETLFMTCDLAPLCDIDVPRLTAFDIWPPLAVQQELWAEAGIGPDRLAVMARCTEPHRSLMGRDRDRVAGAGFVACHKSVAMVHALETRPAFRGRGVATRMMGQAARWAATRGARHMALAVTKANTGARTFYRGLGMAERPGYTYRIGTQE</sequence>
<dbReference type="PANTHER" id="PTHR43072">
    <property type="entry name" value="N-ACETYLTRANSFERASE"/>
    <property type="match status" value="1"/>
</dbReference>
<dbReference type="SUPFAM" id="SSF55729">
    <property type="entry name" value="Acyl-CoA N-acyltransferases (Nat)"/>
    <property type="match status" value="1"/>
</dbReference>
<evidence type="ECO:0000313" key="5">
    <source>
        <dbReference type="Proteomes" id="UP001553161"/>
    </source>
</evidence>